<accession>A0ABN6REC5</accession>
<proteinExistence type="predicted"/>
<name>A0ABN6REC5_9DEIO</name>
<dbReference type="Proteomes" id="UP001064971">
    <property type="component" value="Chromosome"/>
</dbReference>
<keyword evidence="2" id="KW-1185">Reference proteome</keyword>
<dbReference type="PROSITE" id="PS51257">
    <property type="entry name" value="PROKAR_LIPOPROTEIN"/>
    <property type="match status" value="1"/>
</dbReference>
<sequence>MTRVLVVAHPGLNLMPGVAARHRNTAMSSVLTGCHPDVRRVPCLSRCCRGQDVVFMANLGMTRLDGGRRAVLAVTGVPGGMKVVLQALRHHCPRVVSQMRDPARAVQVNARHTRNAGQVLLQVGKFAGIEAVLERHLQDPLACAVWVVPLVSVVRHRFPLSPP</sequence>
<evidence type="ECO:0000313" key="1">
    <source>
        <dbReference type="EMBL" id="BDP41013.1"/>
    </source>
</evidence>
<organism evidence="1 2">
    <name type="scientific">Deinococcus aetherius</name>
    <dbReference type="NCBI Taxonomy" id="200252"/>
    <lineage>
        <taxon>Bacteria</taxon>
        <taxon>Thermotogati</taxon>
        <taxon>Deinococcota</taxon>
        <taxon>Deinococci</taxon>
        <taxon>Deinococcales</taxon>
        <taxon>Deinococcaceae</taxon>
        <taxon>Deinococcus</taxon>
    </lineage>
</organism>
<gene>
    <name evidence="1" type="ORF">DAETH_09820</name>
</gene>
<evidence type="ECO:0000313" key="2">
    <source>
        <dbReference type="Proteomes" id="UP001064971"/>
    </source>
</evidence>
<protein>
    <submittedName>
        <fullName evidence="1">Uncharacterized protein</fullName>
    </submittedName>
</protein>
<reference evidence="1" key="1">
    <citation type="submission" date="2022-07" db="EMBL/GenBank/DDBJ databases">
        <title>Complete Genome Sequence of the Radioresistant Bacterium Deinococcus aetherius ST0316, Isolated from the Air Dust collected in Lower Stratosphere above Japan.</title>
        <authorList>
            <person name="Satoh K."/>
            <person name="Hagiwara K."/>
            <person name="Katsumata K."/>
            <person name="Kubo A."/>
            <person name="Yokobori S."/>
            <person name="Yamagishi A."/>
            <person name="Oono Y."/>
            <person name="Narumi I."/>
        </authorList>
    </citation>
    <scope>NUCLEOTIDE SEQUENCE</scope>
    <source>
        <strain evidence="1">ST0316</strain>
    </source>
</reference>
<dbReference type="EMBL" id="AP026560">
    <property type="protein sequence ID" value="BDP41013.1"/>
    <property type="molecule type" value="Genomic_DNA"/>
</dbReference>